<dbReference type="PRINTS" id="PR00344">
    <property type="entry name" value="BCTRLSENSOR"/>
</dbReference>
<evidence type="ECO:0000256" key="8">
    <source>
        <dbReference type="ARBA" id="ARBA00022777"/>
    </source>
</evidence>
<keyword evidence="6" id="KW-0808">Transferase</keyword>
<keyword evidence="4" id="KW-1003">Cell membrane</keyword>
<sequence>MKKTIRGQIWACFAFVVLSWGLFCLLVYRGSMYPAVALASGLVVTSVVLWVINRWLVWPLSKLVIAASALAQLNEKEKAQPLDEVGLLSASVHSLAAHLQEVSVTLHSQKLWLEGILASLNDVVLAVDAIGSILFASASLENLFGVKPGEAQGKNILEVIRYHELERLVHQVLATGIPAKRELRFPTHPSRIFVVTVIPVTTPVSSGAIVVLQEVTEQRRLEQLRSEFVANVSHELRTPLTAIRGFVETLRNGALREPDTAFEFLEIIASESARLQRLIESLLDLSRLENPRSALTRREIRLDEVTFRLLPVFAARAREQGLKFTVHFPSDLPPVLGDPELIGQVLLNLVDNALKFMPQGEIRVSAVAFPGWVRVEVADTGIGIPEESLPRIWEPFYRVDKARSRALGGAGLGLAIVKRIVEAHGGRVSVTSELDKGSRFFFYLPVVPVCPPELGEDPGRDGS</sequence>
<dbReference type="FunFam" id="1.10.287.130:FF:000008">
    <property type="entry name" value="Two-component sensor histidine kinase"/>
    <property type="match status" value="1"/>
</dbReference>
<keyword evidence="11 12" id="KW-0472">Membrane</keyword>
<gene>
    <name evidence="15" type="ORF">EDD75_0849</name>
</gene>
<dbReference type="InterPro" id="IPR013767">
    <property type="entry name" value="PAS_fold"/>
</dbReference>
<dbReference type="SMART" id="SM00388">
    <property type="entry name" value="HisKA"/>
    <property type="match status" value="1"/>
</dbReference>
<dbReference type="RefSeq" id="WP_123928526.1">
    <property type="nucleotide sequence ID" value="NZ_RKRE01000002.1"/>
</dbReference>
<dbReference type="PANTHER" id="PTHR43711">
    <property type="entry name" value="TWO-COMPONENT HISTIDINE KINASE"/>
    <property type="match status" value="1"/>
</dbReference>
<feature type="domain" description="PAS" evidence="14">
    <location>
        <begin position="109"/>
        <end position="180"/>
    </location>
</feature>
<dbReference type="Gene3D" id="3.30.450.20">
    <property type="entry name" value="PAS domain"/>
    <property type="match status" value="1"/>
</dbReference>
<dbReference type="GO" id="GO:0005886">
    <property type="term" value="C:plasma membrane"/>
    <property type="evidence" value="ECO:0007669"/>
    <property type="project" value="UniProtKB-SubCell"/>
</dbReference>
<dbReference type="SUPFAM" id="SSF55874">
    <property type="entry name" value="ATPase domain of HSP90 chaperone/DNA topoisomerase II/histidine kinase"/>
    <property type="match status" value="1"/>
</dbReference>
<dbReference type="InterPro" id="IPR036097">
    <property type="entry name" value="HisK_dim/P_sf"/>
</dbReference>
<keyword evidence="10" id="KW-0902">Two-component regulatory system</keyword>
<dbReference type="Proteomes" id="UP000282654">
    <property type="component" value="Unassembled WGS sequence"/>
</dbReference>
<dbReference type="GO" id="GO:0000155">
    <property type="term" value="F:phosphorelay sensor kinase activity"/>
    <property type="evidence" value="ECO:0007669"/>
    <property type="project" value="InterPro"/>
</dbReference>
<dbReference type="OrthoDB" id="9796330at2"/>
<keyword evidence="5" id="KW-0597">Phosphoprotein</keyword>
<feature type="transmembrane region" description="Helical" evidence="12">
    <location>
        <begin position="9"/>
        <end position="28"/>
    </location>
</feature>
<name>A0A3N5BES9_9THEO</name>
<evidence type="ECO:0000259" key="13">
    <source>
        <dbReference type="PROSITE" id="PS50109"/>
    </source>
</evidence>
<keyword evidence="9" id="KW-0067">ATP-binding</keyword>
<dbReference type="SMART" id="SM00387">
    <property type="entry name" value="HATPase_c"/>
    <property type="match status" value="1"/>
</dbReference>
<dbReference type="PANTHER" id="PTHR43711:SF1">
    <property type="entry name" value="HISTIDINE KINASE 1"/>
    <property type="match status" value="1"/>
</dbReference>
<dbReference type="PROSITE" id="PS50112">
    <property type="entry name" value="PAS"/>
    <property type="match status" value="1"/>
</dbReference>
<keyword evidence="8 15" id="KW-0418">Kinase</keyword>
<dbReference type="Gene3D" id="6.10.340.10">
    <property type="match status" value="1"/>
</dbReference>
<feature type="domain" description="Histidine kinase" evidence="13">
    <location>
        <begin position="231"/>
        <end position="448"/>
    </location>
</feature>
<evidence type="ECO:0000313" key="15">
    <source>
        <dbReference type="EMBL" id="RPF46602.1"/>
    </source>
</evidence>
<keyword evidence="16" id="KW-1185">Reference proteome</keyword>
<comment type="caution">
    <text evidence="15">The sequence shown here is derived from an EMBL/GenBank/DDBJ whole genome shotgun (WGS) entry which is preliminary data.</text>
</comment>
<accession>A0A3N5BES9</accession>
<evidence type="ECO:0000256" key="5">
    <source>
        <dbReference type="ARBA" id="ARBA00022553"/>
    </source>
</evidence>
<keyword evidence="12" id="KW-1133">Transmembrane helix</keyword>
<dbReference type="InterPro" id="IPR005467">
    <property type="entry name" value="His_kinase_dom"/>
</dbReference>
<dbReference type="SUPFAM" id="SSF47384">
    <property type="entry name" value="Homodimeric domain of signal transducing histidine kinase"/>
    <property type="match status" value="1"/>
</dbReference>
<dbReference type="EC" id="2.7.13.3" evidence="3"/>
<evidence type="ECO:0000256" key="12">
    <source>
        <dbReference type="SAM" id="Phobius"/>
    </source>
</evidence>
<evidence type="ECO:0000313" key="16">
    <source>
        <dbReference type="Proteomes" id="UP000282654"/>
    </source>
</evidence>
<dbReference type="Pfam" id="PF00512">
    <property type="entry name" value="HisKA"/>
    <property type="match status" value="1"/>
</dbReference>
<evidence type="ECO:0000256" key="6">
    <source>
        <dbReference type="ARBA" id="ARBA00022679"/>
    </source>
</evidence>
<dbReference type="EMBL" id="RKRE01000002">
    <property type="protein sequence ID" value="RPF46602.1"/>
    <property type="molecule type" value="Genomic_DNA"/>
</dbReference>
<dbReference type="InterPro" id="IPR003594">
    <property type="entry name" value="HATPase_dom"/>
</dbReference>
<evidence type="ECO:0000256" key="7">
    <source>
        <dbReference type="ARBA" id="ARBA00022741"/>
    </source>
</evidence>
<dbReference type="PROSITE" id="PS50109">
    <property type="entry name" value="HIS_KIN"/>
    <property type="match status" value="1"/>
</dbReference>
<dbReference type="AlphaFoldDB" id="A0A3N5BES9"/>
<dbReference type="InterPro" id="IPR004358">
    <property type="entry name" value="Sig_transdc_His_kin-like_C"/>
</dbReference>
<evidence type="ECO:0000256" key="1">
    <source>
        <dbReference type="ARBA" id="ARBA00000085"/>
    </source>
</evidence>
<dbReference type="SUPFAM" id="SSF55785">
    <property type="entry name" value="PYP-like sensor domain (PAS domain)"/>
    <property type="match status" value="1"/>
</dbReference>
<dbReference type="Pfam" id="PF02518">
    <property type="entry name" value="HATPase_c"/>
    <property type="match status" value="1"/>
</dbReference>
<evidence type="ECO:0000256" key="3">
    <source>
        <dbReference type="ARBA" id="ARBA00012438"/>
    </source>
</evidence>
<dbReference type="CDD" id="cd00082">
    <property type="entry name" value="HisKA"/>
    <property type="match status" value="1"/>
</dbReference>
<evidence type="ECO:0000256" key="4">
    <source>
        <dbReference type="ARBA" id="ARBA00022475"/>
    </source>
</evidence>
<dbReference type="GO" id="GO:0005524">
    <property type="term" value="F:ATP binding"/>
    <property type="evidence" value="ECO:0007669"/>
    <property type="project" value="UniProtKB-KW"/>
</dbReference>
<dbReference type="Gene3D" id="3.30.565.10">
    <property type="entry name" value="Histidine kinase-like ATPase, C-terminal domain"/>
    <property type="match status" value="1"/>
</dbReference>
<dbReference type="NCBIfam" id="TIGR00229">
    <property type="entry name" value="sensory_box"/>
    <property type="match status" value="1"/>
</dbReference>
<comment type="catalytic activity">
    <reaction evidence="1">
        <text>ATP + protein L-histidine = ADP + protein N-phospho-L-histidine.</text>
        <dbReference type="EC" id="2.7.13.3"/>
    </reaction>
</comment>
<dbReference type="CDD" id="cd00130">
    <property type="entry name" value="PAS"/>
    <property type="match status" value="1"/>
</dbReference>
<organism evidence="15 16">
    <name type="scientific">Thermodesulfitimonas autotrophica</name>
    <dbReference type="NCBI Taxonomy" id="1894989"/>
    <lineage>
        <taxon>Bacteria</taxon>
        <taxon>Bacillati</taxon>
        <taxon>Bacillota</taxon>
        <taxon>Clostridia</taxon>
        <taxon>Thermoanaerobacterales</taxon>
        <taxon>Thermoanaerobacteraceae</taxon>
        <taxon>Thermodesulfitimonas</taxon>
    </lineage>
</organism>
<feature type="transmembrane region" description="Helical" evidence="12">
    <location>
        <begin position="34"/>
        <end position="52"/>
    </location>
</feature>
<keyword evidence="7" id="KW-0547">Nucleotide-binding</keyword>
<dbReference type="InterPro" id="IPR000014">
    <property type="entry name" value="PAS"/>
</dbReference>
<dbReference type="InterPro" id="IPR050736">
    <property type="entry name" value="Sensor_HK_Regulatory"/>
</dbReference>
<evidence type="ECO:0000259" key="14">
    <source>
        <dbReference type="PROSITE" id="PS50112"/>
    </source>
</evidence>
<comment type="subcellular location">
    <subcellularLocation>
        <location evidence="2">Cell membrane</location>
    </subcellularLocation>
</comment>
<dbReference type="InterPro" id="IPR003661">
    <property type="entry name" value="HisK_dim/P_dom"/>
</dbReference>
<dbReference type="GO" id="GO:0006355">
    <property type="term" value="P:regulation of DNA-templated transcription"/>
    <property type="evidence" value="ECO:0007669"/>
    <property type="project" value="InterPro"/>
</dbReference>
<dbReference type="FunFam" id="3.30.565.10:FF:000006">
    <property type="entry name" value="Sensor histidine kinase WalK"/>
    <property type="match status" value="1"/>
</dbReference>
<keyword evidence="12" id="KW-0812">Transmembrane</keyword>
<dbReference type="InterPro" id="IPR035965">
    <property type="entry name" value="PAS-like_dom_sf"/>
</dbReference>
<proteinExistence type="predicted"/>
<evidence type="ECO:0000256" key="2">
    <source>
        <dbReference type="ARBA" id="ARBA00004236"/>
    </source>
</evidence>
<reference evidence="15 16" key="1">
    <citation type="submission" date="2018-11" db="EMBL/GenBank/DDBJ databases">
        <title>Genomic Encyclopedia of Type Strains, Phase IV (KMG-IV): sequencing the most valuable type-strain genomes for metagenomic binning, comparative biology and taxonomic classification.</title>
        <authorList>
            <person name="Goeker M."/>
        </authorList>
    </citation>
    <scope>NUCLEOTIDE SEQUENCE [LARGE SCALE GENOMIC DNA]</scope>
    <source>
        <strain evidence="15 16">DSM 102936</strain>
    </source>
</reference>
<dbReference type="Pfam" id="PF00989">
    <property type="entry name" value="PAS"/>
    <property type="match status" value="1"/>
</dbReference>
<dbReference type="InterPro" id="IPR036890">
    <property type="entry name" value="HATPase_C_sf"/>
</dbReference>
<evidence type="ECO:0000256" key="9">
    <source>
        <dbReference type="ARBA" id="ARBA00022840"/>
    </source>
</evidence>
<dbReference type="Gene3D" id="1.10.287.130">
    <property type="match status" value="1"/>
</dbReference>
<dbReference type="SMART" id="SM00091">
    <property type="entry name" value="PAS"/>
    <property type="match status" value="1"/>
</dbReference>
<protein>
    <recommendedName>
        <fullName evidence="3">histidine kinase</fullName>
        <ecNumber evidence="3">2.7.13.3</ecNumber>
    </recommendedName>
</protein>
<evidence type="ECO:0000256" key="11">
    <source>
        <dbReference type="ARBA" id="ARBA00023136"/>
    </source>
</evidence>
<evidence type="ECO:0000256" key="10">
    <source>
        <dbReference type="ARBA" id="ARBA00023012"/>
    </source>
</evidence>